<keyword evidence="3" id="KW-0732">Signal</keyword>
<feature type="region of interest" description="Disordered" evidence="1">
    <location>
        <begin position="281"/>
        <end position="357"/>
    </location>
</feature>
<feature type="compositionally biased region" description="Low complexity" evidence="1">
    <location>
        <begin position="184"/>
        <end position="213"/>
    </location>
</feature>
<feature type="compositionally biased region" description="Low complexity" evidence="1">
    <location>
        <begin position="295"/>
        <end position="357"/>
    </location>
</feature>
<dbReference type="STRING" id="1892869.ACGLYG10_2030"/>
<proteinExistence type="predicted"/>
<dbReference type="Proteomes" id="UP000184291">
    <property type="component" value="Unassembled WGS sequence"/>
</dbReference>
<keyword evidence="2" id="KW-1133">Transmembrane helix</keyword>
<feature type="signal peptide" evidence="3">
    <location>
        <begin position="1"/>
        <end position="34"/>
    </location>
</feature>
<evidence type="ECO:0000256" key="2">
    <source>
        <dbReference type="SAM" id="Phobius"/>
    </source>
</evidence>
<evidence type="ECO:0000313" key="5">
    <source>
        <dbReference type="Proteomes" id="UP000184291"/>
    </source>
</evidence>
<evidence type="ECO:0000256" key="1">
    <source>
        <dbReference type="SAM" id="MobiDB-lite"/>
    </source>
</evidence>
<name>A0A1M4S0N1_9ACTO</name>
<accession>A0A1M4S0N1</accession>
<feature type="transmembrane region" description="Helical" evidence="2">
    <location>
        <begin position="239"/>
        <end position="262"/>
    </location>
</feature>
<dbReference type="AlphaFoldDB" id="A0A1M4S0N1"/>
<evidence type="ECO:0000313" key="4">
    <source>
        <dbReference type="EMBL" id="SHE25794.1"/>
    </source>
</evidence>
<gene>
    <name evidence="4" type="ORF">ACGLYG10_2030</name>
</gene>
<organism evidence="4 5">
    <name type="scientific">Actinomyces glycerinitolerans</name>
    <dbReference type="NCBI Taxonomy" id="1892869"/>
    <lineage>
        <taxon>Bacteria</taxon>
        <taxon>Bacillati</taxon>
        <taxon>Actinomycetota</taxon>
        <taxon>Actinomycetes</taxon>
        <taxon>Actinomycetales</taxon>
        <taxon>Actinomycetaceae</taxon>
        <taxon>Actinomyces</taxon>
    </lineage>
</organism>
<keyword evidence="2" id="KW-0812">Transmembrane</keyword>
<feature type="chain" id="PRO_5012861037" evidence="3">
    <location>
        <begin position="35"/>
        <end position="357"/>
    </location>
</feature>
<evidence type="ECO:0000256" key="3">
    <source>
        <dbReference type="SAM" id="SignalP"/>
    </source>
</evidence>
<dbReference type="RefSeq" id="WP_073331234.1">
    <property type="nucleotide sequence ID" value="NZ_FQTT01000011.1"/>
</dbReference>
<keyword evidence="5" id="KW-1185">Reference proteome</keyword>
<sequence>MSILSPTTLRRAGAAVAGSTLLLGSTLVGPAAFADYGDASAHIDFTLYENKTADLVMTIDIEGVSADLYCTEDAADLDSLKDIEDADDDIEVTLSAENDTCVLSMLGLPIVGSTDDGFSVKHQDGTYVVEMSGFSDLSDYDSATLTLTFPGDVIEADENATISGRKADWEDIAALDSLQATGFDTADPATPSPSASASASASAEPTDAPSPATGDAEPTPTSEAVAAPADADSDEGHSLLPIVLGIVGLLAIAGVVVGVVVYQNQKKHAVPAAGYPGTGYPAQPYQQPGQPPYNQPGYGAQQPYGQQGSGVQPQQPGQQAYGNPQQYQPGQPGYGNTQRYQPGQPPYGQQPGPYGHQ</sequence>
<protein>
    <submittedName>
        <fullName evidence="4">Uncharacterized protein</fullName>
    </submittedName>
</protein>
<keyword evidence="2" id="KW-0472">Membrane</keyword>
<feature type="region of interest" description="Disordered" evidence="1">
    <location>
        <begin position="182"/>
        <end position="233"/>
    </location>
</feature>
<reference evidence="5" key="1">
    <citation type="submission" date="2016-09" db="EMBL/GenBank/DDBJ databases">
        <authorList>
            <person name="Strepis N."/>
        </authorList>
    </citation>
    <scope>NUCLEOTIDE SEQUENCE [LARGE SCALE GENOMIC DNA]</scope>
</reference>
<dbReference type="EMBL" id="FQTT01000011">
    <property type="protein sequence ID" value="SHE25794.1"/>
    <property type="molecule type" value="Genomic_DNA"/>
</dbReference>